<evidence type="ECO:0000313" key="1">
    <source>
        <dbReference type="EMBL" id="MFC3895209.1"/>
    </source>
</evidence>
<gene>
    <name evidence="1" type="ORF">ACFOWZ_27310</name>
</gene>
<dbReference type="Proteomes" id="UP001595690">
    <property type="component" value="Unassembled WGS sequence"/>
</dbReference>
<name>A0ABV8BZX5_9PSEU</name>
<reference evidence="2" key="1">
    <citation type="journal article" date="2019" name="Int. J. Syst. Evol. Microbiol.">
        <title>The Global Catalogue of Microorganisms (GCM) 10K type strain sequencing project: providing services to taxonomists for standard genome sequencing and annotation.</title>
        <authorList>
            <consortium name="The Broad Institute Genomics Platform"/>
            <consortium name="The Broad Institute Genome Sequencing Center for Infectious Disease"/>
            <person name="Wu L."/>
            <person name="Ma J."/>
        </authorList>
    </citation>
    <scope>NUCLEOTIDE SEQUENCE [LARGE SCALE GENOMIC DNA]</scope>
    <source>
        <strain evidence="2">CGMCC 4.7405</strain>
    </source>
</reference>
<sequence>MTANITKTVKTRIPVEFAQFVLFDYFGDASVSDIERPTNSNWVGCAGRGGAVFHPSDQSIAAHVELELWSDQPSTDDLHDDFARFEGRFTADSGRVILASLTGSPSDVTIELPAAPVYEVRAIQLGSSVDEEGHQNEAWRLLVWPVSGERGAHSVA</sequence>
<dbReference type="RefSeq" id="WP_382376755.1">
    <property type="nucleotide sequence ID" value="NZ_JBHRZI010000023.1"/>
</dbReference>
<evidence type="ECO:0000313" key="2">
    <source>
        <dbReference type="Proteomes" id="UP001595690"/>
    </source>
</evidence>
<accession>A0ABV8BZX5</accession>
<proteinExistence type="predicted"/>
<dbReference type="EMBL" id="JBHRZI010000023">
    <property type="protein sequence ID" value="MFC3895209.1"/>
    <property type="molecule type" value="Genomic_DNA"/>
</dbReference>
<protein>
    <submittedName>
        <fullName evidence="1">Uncharacterized protein</fullName>
    </submittedName>
</protein>
<keyword evidence="2" id="KW-1185">Reference proteome</keyword>
<organism evidence="1 2">
    <name type="scientific">Lentzea rhizosphaerae</name>
    <dbReference type="NCBI Taxonomy" id="2041025"/>
    <lineage>
        <taxon>Bacteria</taxon>
        <taxon>Bacillati</taxon>
        <taxon>Actinomycetota</taxon>
        <taxon>Actinomycetes</taxon>
        <taxon>Pseudonocardiales</taxon>
        <taxon>Pseudonocardiaceae</taxon>
        <taxon>Lentzea</taxon>
    </lineage>
</organism>
<comment type="caution">
    <text evidence="1">The sequence shown here is derived from an EMBL/GenBank/DDBJ whole genome shotgun (WGS) entry which is preliminary data.</text>
</comment>